<keyword evidence="2" id="KW-0472">Membrane</keyword>
<keyword evidence="2" id="KW-0812">Transmembrane</keyword>
<keyword evidence="2" id="KW-1133">Transmembrane helix</keyword>
<feature type="transmembrane region" description="Helical" evidence="2">
    <location>
        <begin position="185"/>
        <end position="202"/>
    </location>
</feature>
<feature type="region of interest" description="Disordered" evidence="1">
    <location>
        <begin position="314"/>
        <end position="405"/>
    </location>
</feature>
<dbReference type="Pfam" id="PF11911">
    <property type="entry name" value="DUF3429"/>
    <property type="match status" value="1"/>
</dbReference>
<dbReference type="AlphaFoldDB" id="A0A8H7LKL9"/>
<proteinExistence type="predicted"/>
<evidence type="ECO:0000313" key="4">
    <source>
        <dbReference type="Proteomes" id="UP000650582"/>
    </source>
</evidence>
<reference evidence="3" key="1">
    <citation type="submission" date="2020-09" db="EMBL/GenBank/DDBJ databases">
        <title>Comparative genome analyses of four rice-infecting Rhizoctonia solani isolates reveal extensive enrichment of homogalacturonan modification genes.</title>
        <authorList>
            <person name="Lee D.-Y."/>
            <person name="Jeon J."/>
            <person name="Kim K.-T."/>
            <person name="Cheong K."/>
            <person name="Song H."/>
            <person name="Choi G."/>
            <person name="Ko J."/>
            <person name="Opiyo S.O."/>
            <person name="Zuo S."/>
            <person name="Madhav S."/>
            <person name="Lee Y.-H."/>
            <person name="Wang G.-L."/>
        </authorList>
    </citation>
    <scope>NUCLEOTIDE SEQUENCE</scope>
    <source>
        <strain evidence="3">AG1-IA YN-7</strain>
    </source>
</reference>
<dbReference type="Proteomes" id="UP000650582">
    <property type="component" value="Unassembled WGS sequence"/>
</dbReference>
<accession>A0A8H7LKL9</accession>
<protein>
    <submittedName>
        <fullName evidence="3">Uncharacterized protein</fullName>
    </submittedName>
</protein>
<dbReference type="PANTHER" id="PTHR15887:SF1">
    <property type="entry name" value="TRANSMEMBRANE PROTEIN 69"/>
    <property type="match status" value="1"/>
</dbReference>
<dbReference type="InterPro" id="IPR021836">
    <property type="entry name" value="DUF3429"/>
</dbReference>
<feature type="compositionally biased region" description="Basic and acidic residues" evidence="1">
    <location>
        <begin position="323"/>
        <end position="336"/>
    </location>
</feature>
<feature type="region of interest" description="Disordered" evidence="1">
    <location>
        <begin position="85"/>
        <end position="110"/>
    </location>
</feature>
<name>A0A8H7LKL9_9AGAM</name>
<feature type="transmembrane region" description="Helical" evidence="2">
    <location>
        <begin position="270"/>
        <end position="290"/>
    </location>
</feature>
<dbReference type="PANTHER" id="PTHR15887">
    <property type="entry name" value="TRANSMEMBRANE PROTEIN 69"/>
    <property type="match status" value="1"/>
</dbReference>
<gene>
    <name evidence="3" type="ORF">RHS04_03415</name>
</gene>
<feature type="compositionally biased region" description="Basic and acidic residues" evidence="1">
    <location>
        <begin position="356"/>
        <end position="390"/>
    </location>
</feature>
<feature type="compositionally biased region" description="Polar residues" evidence="1">
    <location>
        <begin position="90"/>
        <end position="106"/>
    </location>
</feature>
<dbReference type="EMBL" id="JACYCC010000036">
    <property type="protein sequence ID" value="KAF8681510.1"/>
    <property type="molecule type" value="Genomic_DNA"/>
</dbReference>
<evidence type="ECO:0000313" key="3">
    <source>
        <dbReference type="EMBL" id="KAF8681510.1"/>
    </source>
</evidence>
<comment type="caution">
    <text evidence="3">The sequence shown here is derived from an EMBL/GenBank/DDBJ whole genome shotgun (WGS) entry which is preliminary data.</text>
</comment>
<feature type="transmembrane region" description="Helical" evidence="2">
    <location>
        <begin position="223"/>
        <end position="250"/>
    </location>
</feature>
<sequence length="405" mass="43349">MLRMTTNLGARRTFSIFASRNLARAPIAVYYRPALTVLATRGVADDIKNKAKEVAKDPSTVLRSATDELKTVGGDLAKTIAGNVQRDLPTDNNDPTSITRELSGSSKSEHGGLKEDFVSITRDIAVTVPDPAMKVGLAGGIPYIGTALASVYYARQAAQAMAGQLHGVDVETSLQLLNQIQHVQVTYGAVLLGFLGAIHWGLEFAKFGGEKGYKRLALGVAPVLYAWPTLSLTPEVALAAQWAGFTAFWWADSKATSAGWTPKWYSQYRFYLSILVGGCIIGTLAGTNYFGPASSFKIDEGKLHKLDQTAAKGSLGGLATKGGRKEGELSADKTEGIEALPAEEGSDGYVVIKKKVQPEEGKEGDNKPENQTSDARKQEAQAQKDNKQDQGKAGSVRRGENAIKK</sequence>
<organism evidence="3 4">
    <name type="scientific">Rhizoctonia solani</name>
    <dbReference type="NCBI Taxonomy" id="456999"/>
    <lineage>
        <taxon>Eukaryota</taxon>
        <taxon>Fungi</taxon>
        <taxon>Dikarya</taxon>
        <taxon>Basidiomycota</taxon>
        <taxon>Agaricomycotina</taxon>
        <taxon>Agaricomycetes</taxon>
        <taxon>Cantharellales</taxon>
        <taxon>Ceratobasidiaceae</taxon>
        <taxon>Rhizoctonia</taxon>
    </lineage>
</organism>
<evidence type="ECO:0000256" key="1">
    <source>
        <dbReference type="SAM" id="MobiDB-lite"/>
    </source>
</evidence>
<evidence type="ECO:0000256" key="2">
    <source>
        <dbReference type="SAM" id="Phobius"/>
    </source>
</evidence>